<feature type="region of interest" description="Disordered" evidence="1">
    <location>
        <begin position="147"/>
        <end position="168"/>
    </location>
</feature>
<feature type="region of interest" description="Disordered" evidence="1">
    <location>
        <begin position="195"/>
        <end position="236"/>
    </location>
</feature>
<keyword evidence="2" id="KW-0812">Transmembrane</keyword>
<gene>
    <name evidence="3" type="ORF">CCMA1212_005469</name>
</gene>
<evidence type="ECO:0000256" key="1">
    <source>
        <dbReference type="SAM" id="MobiDB-lite"/>
    </source>
</evidence>
<dbReference type="GeneID" id="300577176"/>
<sequence>MGAPLHVAVCQQPIVPLGQLPQLDACDIDQREAHGERPFPGNARVLEEARVEERDVDDGEDGQAAADDGPEEEAVAVNVLEEREEAVVVGVEPEHGTAEALELPRGNEDEPRQERKGRCSSAEHGNARVGKVRVAVRSEVPVVGTVDDDAERAQATRPHEDAVHNHVDDDLVGEDASLLVLGRLAHDLGRRSLAAEPKRGEGRRDHVDPDDLERGHGEDGEAGAVDKGEADDEQDDLTDVGDEEMQDELLDVVEHAAALADGGDDGVELVVGEDDLGGRLGDVGAGAHGDADVCAGERGRVVDAVARHGHEGAAAAEGLDHARLGVRGAAGDDERELFQGVNLGVGHLVELCRFDDDGRGHVLGQDVEVSGDDADFFGDGLGRLRVVAREHVDFDACLRALADGRLGLPTRRIVDAGEADEDEVLFDYGAQFVVFLGAQVEHTLNSALCEYKAILRGASNQPSAALILRGVVNDRHALDGAIKGELGDLLPPLSLEGLLAVSEAMGKDLQRNFCRLTSRLPLFFFLVEAHGGEVAERRREQESTELVSHFRLWLGTRWLLRRREIELLVRNVELEDCGAALSVIVALRLLLLIRFVCGLLLFLVVFGGLRVHDAALCGIIRVLRIVDGVDVTGRDPGLADNHGAFGQGAGFVGADVCDAAEGLEGGEVADDDVGFAHDGYGDDHCDCQDTISWSREPDRAPKQHIRQRGQLPLQRRADGQAEKLADQVVDALRQADDGLGLAVLAPVHGPAGLAVALLGGGGGGDLADLGGHAGRDGDAPAAALLDGGCCVGHVYAVGDAEVVFRGGHVCVAAAVVTVAVAVAVVGSVGGGDGGDFLDGDGFACELGFFAGEVHGFEEAEVGGDGVAHFEEDDVSWDDFRTATSVNTLQKNKSDSILSR</sequence>
<feature type="compositionally biased region" description="Basic and acidic residues" evidence="1">
    <location>
        <begin position="196"/>
        <end position="228"/>
    </location>
</feature>
<dbReference type="RefSeq" id="XP_073558886.1">
    <property type="nucleotide sequence ID" value="XM_073702726.1"/>
</dbReference>
<feature type="compositionally biased region" description="Basic and acidic residues" evidence="1">
    <location>
        <begin position="151"/>
        <end position="168"/>
    </location>
</feature>
<keyword evidence="4" id="KW-1185">Reference proteome</keyword>
<evidence type="ECO:0000313" key="3">
    <source>
        <dbReference type="EMBL" id="TFB02685.1"/>
    </source>
</evidence>
<name>A0ABY2H5F8_9HYPO</name>
<dbReference type="EMBL" id="PPTA01000006">
    <property type="protein sequence ID" value="TFB02685.1"/>
    <property type="molecule type" value="Genomic_DNA"/>
</dbReference>
<reference evidence="3 4" key="1">
    <citation type="submission" date="2018-01" db="EMBL/GenBank/DDBJ databases">
        <title>Genome characterization of the sugarcane-associated fungus Trichoderma ghanense CCMA-1212 and their application in lignocelulose bioconversion.</title>
        <authorList>
            <person name="Steindorff A.S."/>
            <person name="Mendes T.D."/>
            <person name="Vilela E.S.D."/>
            <person name="Rodrigues D.S."/>
            <person name="Formighieri E.F."/>
            <person name="Melo I.S."/>
            <person name="Favaro L.C.L."/>
        </authorList>
    </citation>
    <scope>NUCLEOTIDE SEQUENCE [LARGE SCALE GENOMIC DNA]</scope>
    <source>
        <strain evidence="3 4">CCMA-1212</strain>
    </source>
</reference>
<organism evidence="3 4">
    <name type="scientific">Trichoderma ghanense</name>
    <dbReference type="NCBI Taxonomy" id="65468"/>
    <lineage>
        <taxon>Eukaryota</taxon>
        <taxon>Fungi</taxon>
        <taxon>Dikarya</taxon>
        <taxon>Ascomycota</taxon>
        <taxon>Pezizomycotina</taxon>
        <taxon>Sordariomycetes</taxon>
        <taxon>Hypocreomycetidae</taxon>
        <taxon>Hypocreales</taxon>
        <taxon>Hypocreaceae</taxon>
        <taxon>Trichoderma</taxon>
    </lineage>
</organism>
<accession>A0ABY2H5F8</accession>
<keyword evidence="2" id="KW-0472">Membrane</keyword>
<dbReference type="Proteomes" id="UP001642720">
    <property type="component" value="Unassembled WGS sequence"/>
</dbReference>
<proteinExistence type="predicted"/>
<evidence type="ECO:0000313" key="4">
    <source>
        <dbReference type="Proteomes" id="UP001642720"/>
    </source>
</evidence>
<feature type="compositionally biased region" description="Basic and acidic residues" evidence="1">
    <location>
        <begin position="105"/>
        <end position="117"/>
    </location>
</feature>
<keyword evidence="2" id="KW-1133">Transmembrane helix</keyword>
<feature type="transmembrane region" description="Helical" evidence="2">
    <location>
        <begin position="579"/>
        <end position="606"/>
    </location>
</feature>
<evidence type="ECO:0000256" key="2">
    <source>
        <dbReference type="SAM" id="Phobius"/>
    </source>
</evidence>
<feature type="region of interest" description="Disordered" evidence="1">
    <location>
        <begin position="51"/>
        <end position="72"/>
    </location>
</feature>
<feature type="region of interest" description="Disordered" evidence="1">
    <location>
        <begin position="88"/>
        <end position="130"/>
    </location>
</feature>
<protein>
    <submittedName>
        <fullName evidence="3">Uncharacterized protein</fullName>
    </submittedName>
</protein>
<comment type="caution">
    <text evidence="3">The sequence shown here is derived from an EMBL/GenBank/DDBJ whole genome shotgun (WGS) entry which is preliminary data.</text>
</comment>